<dbReference type="GO" id="GO:0046872">
    <property type="term" value="F:metal ion binding"/>
    <property type="evidence" value="ECO:0007669"/>
    <property type="project" value="UniProtKB-KW"/>
</dbReference>
<evidence type="ECO:0000256" key="7">
    <source>
        <dbReference type="ARBA" id="ARBA00041070"/>
    </source>
</evidence>
<keyword evidence="3" id="KW-0479">Metal-binding</keyword>
<comment type="catalytic activity">
    <reaction evidence="6">
        <text>[3Fe-4S](1+)-[protein] + Fe(2+)-[Dph3] = [3Fe-4S](0)-[protein] + Fe(3+)-[Dph3]</text>
        <dbReference type="Rhea" id="RHEA:71235"/>
        <dbReference type="Rhea" id="RHEA-COMP:17996"/>
        <dbReference type="Rhea" id="RHEA-COMP:17997"/>
        <dbReference type="Rhea" id="RHEA-COMP:18002"/>
        <dbReference type="Rhea" id="RHEA-COMP:18003"/>
        <dbReference type="ChEBI" id="CHEBI:29033"/>
        <dbReference type="ChEBI" id="CHEBI:29034"/>
        <dbReference type="ChEBI" id="CHEBI:33751"/>
        <dbReference type="ChEBI" id="CHEBI:47402"/>
        <dbReference type="ChEBI" id="CHEBI:83228"/>
    </reaction>
</comment>
<evidence type="ECO:0000313" key="11">
    <source>
        <dbReference type="Proteomes" id="UP000002035"/>
    </source>
</evidence>
<name>C5FUP6_ARTOC</name>
<dbReference type="InterPro" id="IPR036671">
    <property type="entry name" value="DPH_MB_sf"/>
</dbReference>
<dbReference type="OMA" id="IYDPDMF"/>
<evidence type="ECO:0000256" key="5">
    <source>
        <dbReference type="ARBA" id="ARBA00024032"/>
    </source>
</evidence>
<dbReference type="Pfam" id="PF05207">
    <property type="entry name" value="Zn_ribbon_CSL"/>
    <property type="match status" value="1"/>
</dbReference>
<evidence type="ECO:0000256" key="2">
    <source>
        <dbReference type="ARBA" id="ARBA00005156"/>
    </source>
</evidence>
<dbReference type="PANTHER" id="PTHR21454:SF31">
    <property type="entry name" value="DIPHTHAMIDE BIOSYNTHESIS PROTEIN 3"/>
    <property type="match status" value="1"/>
</dbReference>
<evidence type="ECO:0000256" key="4">
    <source>
        <dbReference type="ARBA" id="ARBA00023004"/>
    </source>
</evidence>
<evidence type="ECO:0000313" key="10">
    <source>
        <dbReference type="EMBL" id="EEQ33630.1"/>
    </source>
</evidence>
<proteinExistence type="inferred from homology"/>
<accession>C5FUP6</accession>
<dbReference type="UniPathway" id="UPA00559"/>
<evidence type="ECO:0000256" key="8">
    <source>
        <dbReference type="ARBA" id="ARBA00048125"/>
    </source>
</evidence>
<dbReference type="InterPro" id="IPR044248">
    <property type="entry name" value="DPH3/4-like"/>
</dbReference>
<dbReference type="PROSITE" id="PS51074">
    <property type="entry name" value="DPH_MB"/>
    <property type="match status" value="1"/>
</dbReference>
<organism evidence="10 11">
    <name type="scientific">Arthroderma otae (strain ATCC MYA-4605 / CBS 113480)</name>
    <name type="common">Microsporum canis</name>
    <dbReference type="NCBI Taxonomy" id="554155"/>
    <lineage>
        <taxon>Eukaryota</taxon>
        <taxon>Fungi</taxon>
        <taxon>Dikarya</taxon>
        <taxon>Ascomycota</taxon>
        <taxon>Pezizomycotina</taxon>
        <taxon>Eurotiomycetes</taxon>
        <taxon>Eurotiomycetidae</taxon>
        <taxon>Onygenales</taxon>
        <taxon>Arthrodermataceae</taxon>
        <taxon>Microsporum</taxon>
    </lineage>
</organism>
<comment type="similarity">
    <text evidence="5">Belongs to the DPH3 family.</text>
</comment>
<dbReference type="SUPFAM" id="SSF144217">
    <property type="entry name" value="CSL zinc finger"/>
    <property type="match status" value="1"/>
</dbReference>
<feature type="domain" description="DPH-type MB" evidence="9">
    <location>
        <begin position="7"/>
        <end position="63"/>
    </location>
</feature>
<evidence type="ECO:0000256" key="1">
    <source>
        <dbReference type="ARBA" id="ARBA00001954"/>
    </source>
</evidence>
<dbReference type="eggNOG" id="KOG2923">
    <property type="taxonomic scope" value="Eukaryota"/>
</dbReference>
<comment type="catalytic activity">
    <reaction evidence="8">
        <text>2 [3Fe-4S](0)-[protein] + 2 Fe(2+)-[Dph3] + NADH = 2 [4Fe-4S](1+)-[protein] + 2 [Dph3] + NAD(+) + H(+)</text>
        <dbReference type="Rhea" id="RHEA:71239"/>
        <dbReference type="Rhea" id="RHEA-COMP:17997"/>
        <dbReference type="Rhea" id="RHEA-COMP:17998"/>
        <dbReference type="Rhea" id="RHEA-COMP:18001"/>
        <dbReference type="Rhea" id="RHEA-COMP:18002"/>
        <dbReference type="ChEBI" id="CHEBI:15378"/>
        <dbReference type="ChEBI" id="CHEBI:29033"/>
        <dbReference type="ChEBI" id="CHEBI:33723"/>
        <dbReference type="ChEBI" id="CHEBI:47402"/>
        <dbReference type="ChEBI" id="CHEBI:57540"/>
        <dbReference type="ChEBI" id="CHEBI:57945"/>
        <dbReference type="ChEBI" id="CHEBI:83228"/>
    </reaction>
</comment>
<dbReference type="STRING" id="554155.C5FUP6"/>
<comment type="cofactor">
    <cofactor evidence="1">
        <name>Fe(2+)</name>
        <dbReference type="ChEBI" id="CHEBI:29033"/>
    </cofactor>
</comment>
<evidence type="ECO:0000259" key="9">
    <source>
        <dbReference type="PROSITE" id="PS51074"/>
    </source>
</evidence>
<evidence type="ECO:0000256" key="3">
    <source>
        <dbReference type="ARBA" id="ARBA00022723"/>
    </source>
</evidence>
<dbReference type="Gene3D" id="3.10.660.10">
    <property type="entry name" value="DPH Zinc finger"/>
    <property type="match status" value="1"/>
</dbReference>
<evidence type="ECO:0000256" key="6">
    <source>
        <dbReference type="ARBA" id="ARBA00036267"/>
    </source>
</evidence>
<comment type="pathway">
    <text evidence="2">Protein modification; peptidyl-diphthamide biosynthesis.</text>
</comment>
<dbReference type="RefSeq" id="XP_002844485.1">
    <property type="nucleotide sequence ID" value="XM_002844439.1"/>
</dbReference>
<dbReference type="FunFam" id="3.10.660.10:FF:000001">
    <property type="entry name" value="Diphthamide biosynthesis 3"/>
    <property type="match status" value="1"/>
</dbReference>
<dbReference type="AlphaFoldDB" id="C5FUP6"/>
<gene>
    <name evidence="10" type="ORF">MCYG_06449</name>
</gene>
<dbReference type="GeneID" id="9222257"/>
<dbReference type="InterPro" id="IPR007872">
    <property type="entry name" value="DPH_MB_dom"/>
</dbReference>
<dbReference type="Proteomes" id="UP000002035">
    <property type="component" value="Unassembled WGS sequence"/>
</dbReference>
<sequence length="84" mass="9174">MADSLSIYDEIEIEDMTFDPVLQIYHYPCPCGDRFEIGLADLRDGEEIGICPSCSLMIRVIFDEADLPKDDSADNGGVASAITA</sequence>
<dbReference type="PANTHER" id="PTHR21454">
    <property type="entry name" value="DPH3 HOMOLOG-RELATED"/>
    <property type="match status" value="1"/>
</dbReference>
<protein>
    <recommendedName>
        <fullName evidence="7">Diphthamide biosynthesis protein 3</fullName>
    </recommendedName>
</protein>
<dbReference type="VEuPathDB" id="FungiDB:MCYG_06449"/>
<dbReference type="OrthoDB" id="66964at2759"/>
<dbReference type="EMBL" id="DS995706">
    <property type="protein sequence ID" value="EEQ33630.1"/>
    <property type="molecule type" value="Genomic_DNA"/>
</dbReference>
<dbReference type="GO" id="GO:0017183">
    <property type="term" value="P:protein histidyl modification to diphthamide"/>
    <property type="evidence" value="ECO:0007669"/>
    <property type="project" value="UniProtKB-UniPathway"/>
</dbReference>
<keyword evidence="11" id="KW-1185">Reference proteome</keyword>
<reference evidence="11" key="1">
    <citation type="journal article" date="2012" name="MBio">
        <title>Comparative genome analysis of Trichophyton rubrum and related dermatophytes reveals candidate genes involved in infection.</title>
        <authorList>
            <person name="Martinez D.A."/>
            <person name="Oliver B.G."/>
            <person name="Graeser Y."/>
            <person name="Goldberg J.M."/>
            <person name="Li W."/>
            <person name="Martinez-Rossi N.M."/>
            <person name="Monod M."/>
            <person name="Shelest E."/>
            <person name="Barton R.C."/>
            <person name="Birch E."/>
            <person name="Brakhage A.A."/>
            <person name="Chen Z."/>
            <person name="Gurr S.J."/>
            <person name="Heiman D."/>
            <person name="Heitman J."/>
            <person name="Kosti I."/>
            <person name="Rossi A."/>
            <person name="Saif S."/>
            <person name="Samalova M."/>
            <person name="Saunders C.W."/>
            <person name="Shea T."/>
            <person name="Summerbell R.C."/>
            <person name="Xu J."/>
            <person name="Young S."/>
            <person name="Zeng Q."/>
            <person name="Birren B.W."/>
            <person name="Cuomo C.A."/>
            <person name="White T.C."/>
        </authorList>
    </citation>
    <scope>NUCLEOTIDE SEQUENCE [LARGE SCALE GENOMIC DNA]</scope>
    <source>
        <strain evidence="11">ATCC MYA-4605 / CBS 113480</strain>
    </source>
</reference>
<keyword evidence="4" id="KW-0408">Iron</keyword>
<dbReference type="HOGENOM" id="CLU_155991_4_1_1"/>